<protein>
    <submittedName>
        <fullName evidence="2">Uncharacterized protein</fullName>
    </submittedName>
</protein>
<dbReference type="Gramene" id="OB03G19180.1">
    <property type="protein sequence ID" value="OB03G19180.1"/>
    <property type="gene ID" value="OB03G19180"/>
</dbReference>
<dbReference type="HOGENOM" id="CLU_2519212_0_0_1"/>
<proteinExistence type="predicted"/>
<accession>J3LLJ2</accession>
<sequence>LAHAPYTLLQLGLLYKSGDTSDRVGKKKKERKRKMTSSWPIGKKNSFSRESTVAYSQHFKFSTGAICSVPSSFLQFIDVSVTYSK</sequence>
<reference evidence="2" key="1">
    <citation type="journal article" date="2013" name="Nat. Commun.">
        <title>Whole-genome sequencing of Oryza brachyantha reveals mechanisms underlying Oryza genome evolution.</title>
        <authorList>
            <person name="Chen J."/>
            <person name="Huang Q."/>
            <person name="Gao D."/>
            <person name="Wang J."/>
            <person name="Lang Y."/>
            <person name="Liu T."/>
            <person name="Li B."/>
            <person name="Bai Z."/>
            <person name="Luis Goicoechea J."/>
            <person name="Liang C."/>
            <person name="Chen C."/>
            <person name="Zhang W."/>
            <person name="Sun S."/>
            <person name="Liao Y."/>
            <person name="Zhang X."/>
            <person name="Yang L."/>
            <person name="Song C."/>
            <person name="Wang M."/>
            <person name="Shi J."/>
            <person name="Liu G."/>
            <person name="Liu J."/>
            <person name="Zhou H."/>
            <person name="Zhou W."/>
            <person name="Yu Q."/>
            <person name="An N."/>
            <person name="Chen Y."/>
            <person name="Cai Q."/>
            <person name="Wang B."/>
            <person name="Liu B."/>
            <person name="Min J."/>
            <person name="Huang Y."/>
            <person name="Wu H."/>
            <person name="Li Z."/>
            <person name="Zhang Y."/>
            <person name="Yin Y."/>
            <person name="Song W."/>
            <person name="Jiang J."/>
            <person name="Jackson S.A."/>
            <person name="Wing R.A."/>
            <person name="Wang J."/>
            <person name="Chen M."/>
        </authorList>
    </citation>
    <scope>NUCLEOTIDE SEQUENCE [LARGE SCALE GENOMIC DNA]</scope>
    <source>
        <strain evidence="2">cv. IRGC 101232</strain>
    </source>
</reference>
<dbReference type="AlphaFoldDB" id="J3LLJ2"/>
<evidence type="ECO:0000313" key="3">
    <source>
        <dbReference type="Proteomes" id="UP000006038"/>
    </source>
</evidence>
<feature type="region of interest" description="Disordered" evidence="1">
    <location>
        <begin position="18"/>
        <end position="43"/>
    </location>
</feature>
<dbReference type="Proteomes" id="UP000006038">
    <property type="component" value="Chromosome 3"/>
</dbReference>
<evidence type="ECO:0000313" key="2">
    <source>
        <dbReference type="EnsemblPlants" id="OB03G19180.1"/>
    </source>
</evidence>
<name>J3LLJ2_ORYBR</name>
<organism evidence="2">
    <name type="scientific">Oryza brachyantha</name>
    <name type="common">malo sina</name>
    <dbReference type="NCBI Taxonomy" id="4533"/>
    <lineage>
        <taxon>Eukaryota</taxon>
        <taxon>Viridiplantae</taxon>
        <taxon>Streptophyta</taxon>
        <taxon>Embryophyta</taxon>
        <taxon>Tracheophyta</taxon>
        <taxon>Spermatophyta</taxon>
        <taxon>Magnoliopsida</taxon>
        <taxon>Liliopsida</taxon>
        <taxon>Poales</taxon>
        <taxon>Poaceae</taxon>
        <taxon>BOP clade</taxon>
        <taxon>Oryzoideae</taxon>
        <taxon>Oryzeae</taxon>
        <taxon>Oryzinae</taxon>
        <taxon>Oryza</taxon>
    </lineage>
</organism>
<keyword evidence="3" id="KW-1185">Reference proteome</keyword>
<feature type="compositionally biased region" description="Basic residues" evidence="1">
    <location>
        <begin position="25"/>
        <end position="35"/>
    </location>
</feature>
<evidence type="ECO:0000256" key="1">
    <source>
        <dbReference type="SAM" id="MobiDB-lite"/>
    </source>
</evidence>
<reference evidence="2" key="2">
    <citation type="submission" date="2013-04" db="UniProtKB">
        <authorList>
            <consortium name="EnsemblPlants"/>
        </authorList>
    </citation>
    <scope>IDENTIFICATION</scope>
</reference>
<dbReference type="EnsemblPlants" id="OB03G19180.1">
    <property type="protein sequence ID" value="OB03G19180.1"/>
    <property type="gene ID" value="OB03G19180"/>
</dbReference>